<sequence length="104" mass="11596">MCSARRLHAHAATGTQCRTLRWSQNFWAPGKSSRSNSTPTCISRTRPRRTGDSLLEILEQGLVLFLYAFQGLFLGLVELGGDLSIKFHSVEGDLLRRPITALHT</sequence>
<evidence type="ECO:0000313" key="1">
    <source>
        <dbReference type="EMBL" id="CAD9710535.1"/>
    </source>
</evidence>
<protein>
    <submittedName>
        <fullName evidence="1">Uncharacterized protein</fullName>
    </submittedName>
</protein>
<accession>A0A7S2SW99</accession>
<name>A0A7S2SW99_9STRA</name>
<proteinExistence type="predicted"/>
<dbReference type="AlphaFoldDB" id="A0A7S2SW99"/>
<reference evidence="1" key="1">
    <citation type="submission" date="2021-01" db="EMBL/GenBank/DDBJ databases">
        <authorList>
            <person name="Corre E."/>
            <person name="Pelletier E."/>
            <person name="Niang G."/>
            <person name="Scheremetjew M."/>
            <person name="Finn R."/>
            <person name="Kale V."/>
            <person name="Holt S."/>
            <person name="Cochrane G."/>
            <person name="Meng A."/>
            <person name="Brown T."/>
            <person name="Cohen L."/>
        </authorList>
    </citation>
    <scope>NUCLEOTIDE SEQUENCE</scope>
    <source>
        <strain evidence="1">CCMP1243</strain>
    </source>
</reference>
<organism evidence="1">
    <name type="scientific">Rhizochromulina marina</name>
    <dbReference type="NCBI Taxonomy" id="1034831"/>
    <lineage>
        <taxon>Eukaryota</taxon>
        <taxon>Sar</taxon>
        <taxon>Stramenopiles</taxon>
        <taxon>Ochrophyta</taxon>
        <taxon>Dictyochophyceae</taxon>
        <taxon>Rhizochromulinales</taxon>
        <taxon>Rhizochromulina</taxon>
    </lineage>
</organism>
<dbReference type="EMBL" id="HBHJ01032457">
    <property type="protein sequence ID" value="CAD9710535.1"/>
    <property type="molecule type" value="Transcribed_RNA"/>
</dbReference>
<gene>
    <name evidence="1" type="ORF">RMAR1173_LOCUS21528</name>
</gene>